<comment type="caution">
    <text evidence="16">The sequence shown here is derived from an EMBL/GenBank/DDBJ whole genome shotgun (WGS) entry which is preliminary data.</text>
</comment>
<sequence length="769" mass="83523">MKSFVSRHALRSTLLGSVASASLSVASLAFTGGAMAQDDQASDAPKVFSLEEIVVTAQRRSEGVYSTPMAITALSGDEMAMRGLDSVSDIDRAVPNLNVTRFGVGNPAHAAIFIRGIGLQDHIITTDPGVGVYVDGVYLGRQMGANLNLTNVERIEVLRGPQGTLYGRNTIGGAVNIITKKPGDEETFQFEIQAGTRARVAGNFYGNFELADNLGMSVTGNITRRDGFGKALNIVEPTREIGELFEASGRVAIDWKASDRLSLMWTADAVQGENGQSPSTAEIIPGLDRPGVFAETGLGFFTDPIGPAVDLPGGPISAGDITADPDDTNTAEGNLLNQSNSGFGTSLTADFLIDDNLSFKILGSYRYSDYTGGLDDETAFQDFQSFPEEGEADQFSFEAQLNGEYGKFDFVTAFYYFREEGDTFSGPNTFITPGDTFDINQTTNSYAGFAHVGYQVTDRLKLAGGIRYTYDKKSADALFTNFPWFLPAPDGTGDGNPGSAQRVFRSENWNEVTWDASATFDLTDNLNVYYAESKGYQSGGFPPRPFGGPNTFVDFDPTIARNHELGFKGRPFDFMQSSVAVFFTEYTDLALPFSSPSPAGFVTITANAGKSEALGFEFENTLQFGGFSLQTSVGYLDSEIKRIEPGTVGVAVGDTPSLTPEWTVNVGPQYQYFMGNGDLVTVRADYSYRSSMFGQSVNNEQNKLDARDLVNFSIRYENAANNWSATIYGDNVFNEQYDVGRLDQAFSGFTEIIRNNDRSEFGVKFSKHF</sequence>
<dbReference type="InterPro" id="IPR012910">
    <property type="entry name" value="Plug_dom"/>
</dbReference>
<organism evidence="16 17">
    <name type="scientific">Iodidimonas muriae</name>
    <dbReference type="NCBI Taxonomy" id="261467"/>
    <lineage>
        <taxon>Bacteria</taxon>
        <taxon>Pseudomonadati</taxon>
        <taxon>Pseudomonadota</taxon>
        <taxon>Alphaproteobacteria</taxon>
        <taxon>Iodidimonadales</taxon>
        <taxon>Iodidimonadaceae</taxon>
        <taxon>Iodidimonas</taxon>
    </lineage>
</organism>
<evidence type="ECO:0000256" key="5">
    <source>
        <dbReference type="ARBA" id="ARBA00022692"/>
    </source>
</evidence>
<keyword evidence="9 11" id="KW-0472">Membrane</keyword>
<feature type="chain" id="PRO_5047124194" evidence="13">
    <location>
        <begin position="37"/>
        <end position="769"/>
    </location>
</feature>
<keyword evidence="7" id="KW-0406">Ion transport</keyword>
<dbReference type="PANTHER" id="PTHR32552:SF81">
    <property type="entry name" value="TONB-DEPENDENT OUTER MEMBRANE RECEPTOR"/>
    <property type="match status" value="1"/>
</dbReference>
<dbReference type="EMBL" id="BMOV01000001">
    <property type="protein sequence ID" value="GGO05238.1"/>
    <property type="molecule type" value="Genomic_DNA"/>
</dbReference>
<keyword evidence="17" id="KW-1185">Reference proteome</keyword>
<keyword evidence="16" id="KW-0675">Receptor</keyword>
<protein>
    <submittedName>
        <fullName evidence="16">TonB-dependent receptor</fullName>
    </submittedName>
</protein>
<dbReference type="RefSeq" id="WP_188873348.1">
    <property type="nucleotide sequence ID" value="NZ_BMOV01000001.1"/>
</dbReference>
<feature type="domain" description="TonB-dependent receptor plug" evidence="15">
    <location>
        <begin position="65"/>
        <end position="174"/>
    </location>
</feature>
<comment type="similarity">
    <text evidence="11 12">Belongs to the TonB-dependent receptor family.</text>
</comment>
<evidence type="ECO:0000256" key="6">
    <source>
        <dbReference type="ARBA" id="ARBA00023004"/>
    </source>
</evidence>
<keyword evidence="8 12" id="KW-0798">TonB box</keyword>
<keyword evidence="2 11" id="KW-0813">Transport</keyword>
<dbReference type="SUPFAM" id="SSF56935">
    <property type="entry name" value="Porins"/>
    <property type="match status" value="1"/>
</dbReference>
<evidence type="ECO:0000256" key="9">
    <source>
        <dbReference type="ARBA" id="ARBA00023136"/>
    </source>
</evidence>
<dbReference type="Proteomes" id="UP000602381">
    <property type="component" value="Unassembled WGS sequence"/>
</dbReference>
<evidence type="ECO:0000256" key="4">
    <source>
        <dbReference type="ARBA" id="ARBA00022496"/>
    </source>
</evidence>
<feature type="signal peptide" evidence="13">
    <location>
        <begin position="1"/>
        <end position="36"/>
    </location>
</feature>
<name>A0ABQ2L6N7_9PROT</name>
<evidence type="ECO:0000313" key="16">
    <source>
        <dbReference type="EMBL" id="GGO05238.1"/>
    </source>
</evidence>
<dbReference type="InterPro" id="IPR000531">
    <property type="entry name" value="Beta-barrel_TonB"/>
</dbReference>
<evidence type="ECO:0000256" key="12">
    <source>
        <dbReference type="RuleBase" id="RU003357"/>
    </source>
</evidence>
<accession>A0ABQ2L6N7</accession>
<dbReference type="Pfam" id="PF07715">
    <property type="entry name" value="Plug"/>
    <property type="match status" value="1"/>
</dbReference>
<evidence type="ECO:0000256" key="13">
    <source>
        <dbReference type="SAM" id="SignalP"/>
    </source>
</evidence>
<keyword evidence="5 11" id="KW-0812">Transmembrane</keyword>
<evidence type="ECO:0000259" key="14">
    <source>
        <dbReference type="Pfam" id="PF00593"/>
    </source>
</evidence>
<keyword evidence="6" id="KW-0408">Iron</keyword>
<dbReference type="InterPro" id="IPR039426">
    <property type="entry name" value="TonB-dep_rcpt-like"/>
</dbReference>
<evidence type="ECO:0000256" key="3">
    <source>
        <dbReference type="ARBA" id="ARBA00022452"/>
    </source>
</evidence>
<dbReference type="Gene3D" id="2.40.170.20">
    <property type="entry name" value="TonB-dependent receptor, beta-barrel domain"/>
    <property type="match status" value="1"/>
</dbReference>
<evidence type="ECO:0000259" key="15">
    <source>
        <dbReference type="Pfam" id="PF07715"/>
    </source>
</evidence>
<dbReference type="InterPro" id="IPR036942">
    <property type="entry name" value="Beta-barrel_TonB_sf"/>
</dbReference>
<dbReference type="PANTHER" id="PTHR32552">
    <property type="entry name" value="FERRICHROME IRON RECEPTOR-RELATED"/>
    <property type="match status" value="1"/>
</dbReference>
<keyword evidence="13" id="KW-0732">Signal</keyword>
<evidence type="ECO:0000256" key="1">
    <source>
        <dbReference type="ARBA" id="ARBA00004571"/>
    </source>
</evidence>
<keyword evidence="10 11" id="KW-0998">Cell outer membrane</keyword>
<dbReference type="CDD" id="cd01347">
    <property type="entry name" value="ligand_gated_channel"/>
    <property type="match status" value="1"/>
</dbReference>
<keyword evidence="3 11" id="KW-1134">Transmembrane beta strand</keyword>
<reference evidence="17" key="1">
    <citation type="journal article" date="2019" name="Int. J. Syst. Evol. Microbiol.">
        <title>The Global Catalogue of Microorganisms (GCM) 10K type strain sequencing project: providing services to taxonomists for standard genome sequencing and annotation.</title>
        <authorList>
            <consortium name="The Broad Institute Genomics Platform"/>
            <consortium name="The Broad Institute Genome Sequencing Center for Infectious Disease"/>
            <person name="Wu L."/>
            <person name="Ma J."/>
        </authorList>
    </citation>
    <scope>NUCLEOTIDE SEQUENCE [LARGE SCALE GENOMIC DNA]</scope>
    <source>
        <strain evidence="17">JCM 17843</strain>
    </source>
</reference>
<evidence type="ECO:0000313" key="17">
    <source>
        <dbReference type="Proteomes" id="UP000602381"/>
    </source>
</evidence>
<keyword evidence="4" id="KW-0410">Iron transport</keyword>
<evidence type="ECO:0000256" key="7">
    <source>
        <dbReference type="ARBA" id="ARBA00023065"/>
    </source>
</evidence>
<evidence type="ECO:0000256" key="11">
    <source>
        <dbReference type="PROSITE-ProRule" id="PRU01360"/>
    </source>
</evidence>
<evidence type="ECO:0000256" key="8">
    <source>
        <dbReference type="ARBA" id="ARBA00023077"/>
    </source>
</evidence>
<evidence type="ECO:0000256" key="2">
    <source>
        <dbReference type="ARBA" id="ARBA00022448"/>
    </source>
</evidence>
<comment type="subcellular location">
    <subcellularLocation>
        <location evidence="1 11">Cell outer membrane</location>
        <topology evidence="1 11">Multi-pass membrane protein</topology>
    </subcellularLocation>
</comment>
<gene>
    <name evidence="16" type="primary">fyuA</name>
    <name evidence="16" type="ORF">GCM10007972_02430</name>
</gene>
<dbReference type="PROSITE" id="PS52016">
    <property type="entry name" value="TONB_DEPENDENT_REC_3"/>
    <property type="match status" value="1"/>
</dbReference>
<feature type="domain" description="TonB-dependent receptor-like beta-barrel" evidence="14">
    <location>
        <begin position="308"/>
        <end position="732"/>
    </location>
</feature>
<dbReference type="Pfam" id="PF00593">
    <property type="entry name" value="TonB_dep_Rec_b-barrel"/>
    <property type="match status" value="1"/>
</dbReference>
<proteinExistence type="inferred from homology"/>
<evidence type="ECO:0000256" key="10">
    <source>
        <dbReference type="ARBA" id="ARBA00023237"/>
    </source>
</evidence>